<feature type="transmembrane region" description="Helical" evidence="1">
    <location>
        <begin position="249"/>
        <end position="271"/>
    </location>
</feature>
<dbReference type="Proteomes" id="UP001596972">
    <property type="component" value="Unassembled WGS sequence"/>
</dbReference>
<keyword evidence="1" id="KW-1133">Transmembrane helix</keyword>
<keyword evidence="1" id="KW-0812">Transmembrane</keyword>
<dbReference type="Pfam" id="PF09948">
    <property type="entry name" value="PpoB2"/>
    <property type="match status" value="1"/>
</dbReference>
<dbReference type="EMBL" id="JBHTJA010000034">
    <property type="protein sequence ID" value="MFD0902302.1"/>
    <property type="molecule type" value="Genomic_DNA"/>
</dbReference>
<protein>
    <submittedName>
        <fullName evidence="2">DUF2182 domain-containing protein</fullName>
    </submittedName>
</protein>
<sequence>MRAAPHAPRAGRARGARPAVAESVFVVVLLALSAAAWAAVHRMAAPDMRMGLLTGAGRSGGMAPMPMSAGLFLGMWLVMMAAMMLPAVAPVIVRVGRMMRARGLGGSRSYALVAGYLLVWGAAGVAAYGLFQVFQATASAAGFPVVARAGAAVLLVAGVYQLTPLKGACLRQCRSPLAVVVRFGPRIAASRAGAVRAGARHGAYCLGCCWALMAVLLAAGMMSLVWMGVLSAVVLVEKTARGGVVFGRLLGAGMIVLGLVLLAAPGLSLAVA</sequence>
<reference evidence="3" key="1">
    <citation type="journal article" date="2019" name="Int. J. Syst. Evol. Microbiol.">
        <title>The Global Catalogue of Microorganisms (GCM) 10K type strain sequencing project: providing services to taxonomists for standard genome sequencing and annotation.</title>
        <authorList>
            <consortium name="The Broad Institute Genomics Platform"/>
            <consortium name="The Broad Institute Genome Sequencing Center for Infectious Disease"/>
            <person name="Wu L."/>
            <person name="Ma J."/>
        </authorList>
    </citation>
    <scope>NUCLEOTIDE SEQUENCE [LARGE SCALE GENOMIC DNA]</scope>
    <source>
        <strain evidence="3">JCM 31202</strain>
    </source>
</reference>
<gene>
    <name evidence="2" type="ORF">ACFQ11_18030</name>
</gene>
<feature type="transmembrane region" description="Helical" evidence="1">
    <location>
        <begin position="110"/>
        <end position="131"/>
    </location>
</feature>
<keyword evidence="1" id="KW-0472">Membrane</keyword>
<dbReference type="RefSeq" id="WP_378299948.1">
    <property type="nucleotide sequence ID" value="NZ_JBHTJA010000034.1"/>
</dbReference>
<evidence type="ECO:0000313" key="3">
    <source>
        <dbReference type="Proteomes" id="UP001596972"/>
    </source>
</evidence>
<name>A0ABW3ESV3_9ACTN</name>
<evidence type="ECO:0000256" key="1">
    <source>
        <dbReference type="SAM" id="Phobius"/>
    </source>
</evidence>
<feature type="transmembrane region" description="Helical" evidence="1">
    <location>
        <begin position="143"/>
        <end position="162"/>
    </location>
</feature>
<feature type="transmembrane region" description="Helical" evidence="1">
    <location>
        <begin position="20"/>
        <end position="40"/>
    </location>
</feature>
<accession>A0ABW3ESV3</accession>
<organism evidence="2 3">
    <name type="scientific">Actinomadura sediminis</name>
    <dbReference type="NCBI Taxonomy" id="1038904"/>
    <lineage>
        <taxon>Bacteria</taxon>
        <taxon>Bacillati</taxon>
        <taxon>Actinomycetota</taxon>
        <taxon>Actinomycetes</taxon>
        <taxon>Streptosporangiales</taxon>
        <taxon>Thermomonosporaceae</taxon>
        <taxon>Actinomadura</taxon>
    </lineage>
</organism>
<proteinExistence type="predicted"/>
<feature type="transmembrane region" description="Helical" evidence="1">
    <location>
        <begin position="203"/>
        <end position="229"/>
    </location>
</feature>
<evidence type="ECO:0000313" key="2">
    <source>
        <dbReference type="EMBL" id="MFD0902302.1"/>
    </source>
</evidence>
<dbReference type="InterPro" id="IPR018688">
    <property type="entry name" value="PpoB2-like"/>
</dbReference>
<comment type="caution">
    <text evidence="2">The sequence shown here is derived from an EMBL/GenBank/DDBJ whole genome shotgun (WGS) entry which is preliminary data.</text>
</comment>
<feature type="transmembrane region" description="Helical" evidence="1">
    <location>
        <begin position="69"/>
        <end position="89"/>
    </location>
</feature>
<keyword evidence="3" id="KW-1185">Reference proteome</keyword>